<dbReference type="EMBL" id="JABVXQ010000003">
    <property type="protein sequence ID" value="KAF6119756.1"/>
    <property type="molecule type" value="Genomic_DNA"/>
</dbReference>
<feature type="compositionally biased region" description="Basic and acidic residues" evidence="1">
    <location>
        <begin position="124"/>
        <end position="133"/>
    </location>
</feature>
<evidence type="ECO:0000313" key="3">
    <source>
        <dbReference type="Proteomes" id="UP000664940"/>
    </source>
</evidence>
<reference evidence="2 3" key="1">
    <citation type="journal article" date="2020" name="Nature">
        <title>Six reference-quality genomes reveal evolution of bat adaptations.</title>
        <authorList>
            <person name="Jebb D."/>
            <person name="Huang Z."/>
            <person name="Pippel M."/>
            <person name="Hughes G.M."/>
            <person name="Lavrichenko K."/>
            <person name="Devanna P."/>
            <person name="Winkler S."/>
            <person name="Jermiin L.S."/>
            <person name="Skirmuntt E.C."/>
            <person name="Katzourakis A."/>
            <person name="Burkitt-Gray L."/>
            <person name="Ray D.A."/>
            <person name="Sullivan K.A.M."/>
            <person name="Roscito J.G."/>
            <person name="Kirilenko B.M."/>
            <person name="Davalos L.M."/>
            <person name="Corthals A.P."/>
            <person name="Power M.L."/>
            <person name="Jones G."/>
            <person name="Ransome R.D."/>
            <person name="Dechmann D.K.N."/>
            <person name="Locatelli A.G."/>
            <person name="Puechmaille S.J."/>
            <person name="Fedrigo O."/>
            <person name="Jarvis E.D."/>
            <person name="Hiller M."/>
            <person name="Vernes S.C."/>
            <person name="Myers E.W."/>
            <person name="Teeling E.C."/>
        </authorList>
    </citation>
    <scope>NUCLEOTIDE SEQUENCE [LARGE SCALE GENOMIC DNA]</scope>
    <source>
        <strain evidence="2">Bat1K_MPI-CBG_1</strain>
    </source>
</reference>
<dbReference type="Proteomes" id="UP000664940">
    <property type="component" value="Unassembled WGS sequence"/>
</dbReference>
<accession>A0A834EJQ3</accession>
<protein>
    <submittedName>
        <fullName evidence="2">Uncharacterized protein</fullName>
    </submittedName>
</protein>
<name>A0A834EJQ3_9CHIR</name>
<proteinExistence type="predicted"/>
<feature type="region of interest" description="Disordered" evidence="1">
    <location>
        <begin position="83"/>
        <end position="133"/>
    </location>
</feature>
<dbReference type="AlphaFoldDB" id="A0A834EJQ3"/>
<evidence type="ECO:0000313" key="2">
    <source>
        <dbReference type="EMBL" id="KAF6119756.1"/>
    </source>
</evidence>
<organism evidence="2 3">
    <name type="scientific">Phyllostomus discolor</name>
    <name type="common">pale spear-nosed bat</name>
    <dbReference type="NCBI Taxonomy" id="89673"/>
    <lineage>
        <taxon>Eukaryota</taxon>
        <taxon>Metazoa</taxon>
        <taxon>Chordata</taxon>
        <taxon>Craniata</taxon>
        <taxon>Vertebrata</taxon>
        <taxon>Euteleostomi</taxon>
        <taxon>Mammalia</taxon>
        <taxon>Eutheria</taxon>
        <taxon>Laurasiatheria</taxon>
        <taxon>Chiroptera</taxon>
        <taxon>Yangochiroptera</taxon>
        <taxon>Phyllostomidae</taxon>
        <taxon>Phyllostominae</taxon>
        <taxon>Phyllostomus</taxon>
    </lineage>
</organism>
<comment type="caution">
    <text evidence="2">The sequence shown here is derived from an EMBL/GenBank/DDBJ whole genome shotgun (WGS) entry which is preliminary data.</text>
</comment>
<sequence length="133" mass="14023">MLTQWFGHLSHGPACASLCISVAHLRSAASEDTAVSTPGSAESRIFVQRCALGITLKGQQPLSGSGLSATLCIATRWSGTASATPKVLGNNQEPSGQGLRPEARRPHEAQDGCECGPTQNLWPRDTKRVDTPD</sequence>
<evidence type="ECO:0000256" key="1">
    <source>
        <dbReference type="SAM" id="MobiDB-lite"/>
    </source>
</evidence>
<gene>
    <name evidence="2" type="ORF">HJG60_010167</name>
</gene>
<feature type="compositionally biased region" description="Polar residues" evidence="1">
    <location>
        <begin position="83"/>
        <end position="95"/>
    </location>
</feature>
<feature type="compositionally biased region" description="Basic and acidic residues" evidence="1">
    <location>
        <begin position="101"/>
        <end position="110"/>
    </location>
</feature>